<evidence type="ECO:0000313" key="9">
    <source>
        <dbReference type="EMBL" id="QDG53569.1"/>
    </source>
</evidence>
<dbReference type="GO" id="GO:0006518">
    <property type="term" value="P:peptide metabolic process"/>
    <property type="evidence" value="ECO:0007669"/>
    <property type="project" value="TreeGrafter"/>
</dbReference>
<dbReference type="CDD" id="cd09608">
    <property type="entry name" value="M3B_PepF"/>
    <property type="match status" value="1"/>
</dbReference>
<dbReference type="AlphaFoldDB" id="A0A4Y6PZG9"/>
<comment type="function">
    <text evidence="6">Has oligopeptidase activity and degrades a variety of small bioactive peptides.</text>
</comment>
<dbReference type="Pfam" id="PF08439">
    <property type="entry name" value="Peptidase_M3_N"/>
    <property type="match status" value="1"/>
</dbReference>
<keyword evidence="4 6" id="KW-0862">Zinc</keyword>
<reference evidence="9 10" key="1">
    <citation type="submission" date="2019-06" db="EMBL/GenBank/DDBJ databases">
        <title>Persicimonas caeni gen. nov., sp. nov., a predatory bacterium isolated from solar saltern.</title>
        <authorList>
            <person name="Wang S."/>
        </authorList>
    </citation>
    <scope>NUCLEOTIDE SEQUENCE [LARGE SCALE GENOMIC DNA]</scope>
    <source>
        <strain evidence="9 10">YN101</strain>
    </source>
</reference>
<keyword evidence="1 6" id="KW-0645">Protease</keyword>
<proteinExistence type="inferred from homology"/>
<protein>
    <recommendedName>
        <fullName evidence="6">Oligopeptidase F</fullName>
        <ecNumber evidence="6">3.4.24.-</ecNumber>
    </recommendedName>
</protein>
<dbReference type="InterPro" id="IPR013647">
    <property type="entry name" value="OligopepF_N_dom"/>
</dbReference>
<evidence type="ECO:0000256" key="6">
    <source>
        <dbReference type="RuleBase" id="RU368091"/>
    </source>
</evidence>
<dbReference type="InterPro" id="IPR004438">
    <property type="entry name" value="Peptidase_M3B"/>
</dbReference>
<evidence type="ECO:0000256" key="2">
    <source>
        <dbReference type="ARBA" id="ARBA00022723"/>
    </source>
</evidence>
<feature type="domain" description="Peptidase M3A/M3B catalytic" evidence="7">
    <location>
        <begin position="216"/>
        <end position="590"/>
    </location>
</feature>
<evidence type="ECO:0000256" key="3">
    <source>
        <dbReference type="ARBA" id="ARBA00022801"/>
    </source>
</evidence>
<keyword evidence="5 6" id="KW-0482">Metalloprotease</keyword>
<evidence type="ECO:0000259" key="7">
    <source>
        <dbReference type="Pfam" id="PF01432"/>
    </source>
</evidence>
<dbReference type="RefSeq" id="WP_141200023.1">
    <property type="nucleotide sequence ID" value="NZ_CP041186.1"/>
</dbReference>
<dbReference type="Gene3D" id="1.20.140.70">
    <property type="entry name" value="Oligopeptidase f, N-terminal domain"/>
    <property type="match status" value="1"/>
</dbReference>
<dbReference type="EMBL" id="CP041186">
    <property type="protein sequence ID" value="QDG53569.1"/>
    <property type="molecule type" value="Genomic_DNA"/>
</dbReference>
<dbReference type="SUPFAM" id="SSF55486">
    <property type="entry name" value="Metalloproteases ('zincins'), catalytic domain"/>
    <property type="match status" value="1"/>
</dbReference>
<organism evidence="9 10">
    <name type="scientific">Persicimonas caeni</name>
    <dbReference type="NCBI Taxonomy" id="2292766"/>
    <lineage>
        <taxon>Bacteria</taxon>
        <taxon>Deltaproteobacteria</taxon>
        <taxon>Bradymonadales</taxon>
        <taxon>Bradymonadaceae</taxon>
        <taxon>Persicimonas</taxon>
    </lineage>
</organism>
<dbReference type="NCBIfam" id="TIGR00181">
    <property type="entry name" value="pepF"/>
    <property type="match status" value="1"/>
</dbReference>
<comment type="similarity">
    <text evidence="6">Belongs to the peptidase M3B family.</text>
</comment>
<keyword evidence="2 6" id="KW-0479">Metal-binding</keyword>
<dbReference type="InterPro" id="IPR045090">
    <property type="entry name" value="Pept_M3A_M3B"/>
</dbReference>
<keyword evidence="10" id="KW-1185">Reference proteome</keyword>
<dbReference type="PANTHER" id="PTHR11804">
    <property type="entry name" value="PROTEASE M3 THIMET OLIGOPEPTIDASE-RELATED"/>
    <property type="match status" value="1"/>
</dbReference>
<dbReference type="OrthoDB" id="9766487at2"/>
<dbReference type="Pfam" id="PF01432">
    <property type="entry name" value="Peptidase_M3"/>
    <property type="match status" value="1"/>
</dbReference>
<sequence length="615" mass="70229">MTQTAQPTPATSVPERDDIDDRYKWNLSDIYDSWEEWDADVERCRELMDDFVEMRGTLSEGPEQVLSAYQLNDKVGMLAYKLYRFPMLSYDTDQRNNELLAKIQRIQNLFAEFGTKTAWFEPEMLSIDEGKMMGWIDETDELADYRFPIAEIYRQREHCLDEKGEELLSYYSRFNGQPAETYRALSTADVEFNTIELSDGESVEVSHAAYGKLLRTRREQEDRQKAFRALYEIYGEKRNTYASLYNGICQRDWARAQARNFDSTAQAALDSNNVPVSVLETLIETAAAGTEPLRRYHKLRKEVLELDTYDLYDTSIPLVDFDKEYDYDAVADTVIESVAPLGGSYQSQLEEALTGGWIDVYETKGKRSGAYSAGVYGVHPYMLLNYNGTLSHVFTLAHELGHTMHTLLANQTQPFATASYTIFVAEVASTLNEALLLDHMLDNTDDPTERAVLLQHAIDGIVGTFYMQSLFADYELRAHRMVEEGQPITAETLSELYYGRLEHYFGDALELDPLYEVTWARIPHFFNSPYYVYQYATCYASSAKIVREILDQEGDARDEAVERYLDLLRAGGSDHPMELLKDAGVDLSEESTVGAVVDQLDGLVGMLDEELKRLD</sequence>
<evidence type="ECO:0000256" key="5">
    <source>
        <dbReference type="ARBA" id="ARBA00023049"/>
    </source>
</evidence>
<gene>
    <name evidence="9" type="primary">pepF</name>
    <name evidence="9" type="ORF">FIV42_23335</name>
</gene>
<dbReference type="GO" id="GO:0046872">
    <property type="term" value="F:metal ion binding"/>
    <property type="evidence" value="ECO:0007669"/>
    <property type="project" value="UniProtKB-UniRule"/>
</dbReference>
<dbReference type="GO" id="GO:0004222">
    <property type="term" value="F:metalloendopeptidase activity"/>
    <property type="evidence" value="ECO:0007669"/>
    <property type="project" value="UniProtKB-UniRule"/>
</dbReference>
<dbReference type="Proteomes" id="UP000315995">
    <property type="component" value="Chromosome"/>
</dbReference>
<accession>A0A4Y6PZG9</accession>
<dbReference type="GO" id="GO:0006508">
    <property type="term" value="P:proteolysis"/>
    <property type="evidence" value="ECO:0007669"/>
    <property type="project" value="UniProtKB-KW"/>
</dbReference>
<dbReference type="Gene3D" id="1.10.287.830">
    <property type="entry name" value="putative peptidase helix hairpin domain like"/>
    <property type="match status" value="1"/>
</dbReference>
<evidence type="ECO:0000256" key="4">
    <source>
        <dbReference type="ARBA" id="ARBA00022833"/>
    </source>
</evidence>
<name>A0A4Y6PZG9_PERCE</name>
<dbReference type="PANTHER" id="PTHR11804:SF84">
    <property type="entry name" value="SACCHAROLYSIN"/>
    <property type="match status" value="1"/>
</dbReference>
<keyword evidence="3 6" id="KW-0378">Hydrolase</keyword>
<evidence type="ECO:0000259" key="8">
    <source>
        <dbReference type="Pfam" id="PF08439"/>
    </source>
</evidence>
<evidence type="ECO:0000313" key="10">
    <source>
        <dbReference type="Proteomes" id="UP000315995"/>
    </source>
</evidence>
<evidence type="ECO:0000256" key="1">
    <source>
        <dbReference type="ARBA" id="ARBA00022670"/>
    </source>
</evidence>
<accession>A0A5B8YAC6</accession>
<dbReference type="InterPro" id="IPR001567">
    <property type="entry name" value="Pept_M3A_M3B_dom"/>
</dbReference>
<dbReference type="EC" id="3.4.24.-" evidence="6"/>
<comment type="cofactor">
    <cofactor evidence="6">
        <name>Zn(2+)</name>
        <dbReference type="ChEBI" id="CHEBI:29105"/>
    </cofactor>
    <text evidence="6">Binds 1 zinc ion.</text>
</comment>
<dbReference type="InterPro" id="IPR042088">
    <property type="entry name" value="OligoPept_F_C"/>
</dbReference>
<feature type="domain" description="Oligopeptidase F N-terminal" evidence="8">
    <location>
        <begin position="123"/>
        <end position="192"/>
    </location>
</feature>
<dbReference type="Gene3D" id="1.10.1370.20">
    <property type="entry name" value="Oligoendopeptidase f, C-terminal domain"/>
    <property type="match status" value="1"/>
</dbReference>